<sequence>MLSIFSSKSRHAKRSPSRSPSRPRQPDAPRDKLKVAPDERFQSLDFWVIKDQTKVSKRIVPYMTAEIPEEQQLQSLRETKPWVEDFIDCEDNEDEDGTSDDAEQLSNTEAVFWNDPEVTTKELRDVTRSWFHMLLRYTFRAKLRDGWKTPSPAFDLEDFDDEHFTSQLDEKQVRSLTRRANLFNEYKETYKETKGRIGWTRFCVRIKSFTQLVGLQTESIKVEQILQELEKSLPELKNARKLQSQSLLIERLKADAQSERALREKIAADAASVNTLREQFESKKAESERQLRQQLETKKAESERLLRKQLEAKGAEAERKLRKQLEAKTAEAERKLREQLEAKTAESERALRERLATNAESERKLRENLQAKSDAERKLRENLQAKSDAERKHRIHDSLVSCRELMEKLVGGELPAAKQGNFKGQQYKQRWKDLFHTQWLNCKAKKPAGHPLVGLVAQQKYYVVGKDLYGTISERLHNHKEYRDKEVDADVLRMVHAILPAAYSSPTSTEKERDWNIATEKKRWGLT</sequence>
<protein>
    <submittedName>
        <fullName evidence="2">Uncharacterized protein</fullName>
    </submittedName>
</protein>
<keyword evidence="3" id="KW-1185">Reference proteome</keyword>
<evidence type="ECO:0000313" key="2">
    <source>
        <dbReference type="EMBL" id="KAJ4359970.1"/>
    </source>
</evidence>
<comment type="caution">
    <text evidence="2">The sequence shown here is derived from an EMBL/GenBank/DDBJ whole genome shotgun (WGS) entry which is preliminary data.</text>
</comment>
<name>A0A9W8XWU1_9PLEO</name>
<evidence type="ECO:0000313" key="3">
    <source>
        <dbReference type="Proteomes" id="UP001140513"/>
    </source>
</evidence>
<feature type="region of interest" description="Disordered" evidence="1">
    <location>
        <begin position="1"/>
        <end position="35"/>
    </location>
</feature>
<accession>A0A9W8XWU1</accession>
<dbReference type="AlphaFoldDB" id="A0A9W8XWU1"/>
<reference evidence="2" key="1">
    <citation type="submission" date="2022-10" db="EMBL/GenBank/DDBJ databases">
        <title>Tapping the CABI collections for fungal endophytes: first genome assemblies for Collariella, Neodidymelliopsis, Ascochyta clinopodiicola, Didymella pomorum, Didymosphaeria variabile, Neocosmospora piperis and Neocucurbitaria cava.</title>
        <authorList>
            <person name="Hill R."/>
        </authorList>
    </citation>
    <scope>NUCLEOTIDE SEQUENCE</scope>
    <source>
        <strain evidence="2">IMI 356815</strain>
    </source>
</reference>
<gene>
    <name evidence="2" type="ORF">N0V89_000529</name>
</gene>
<evidence type="ECO:0000256" key="1">
    <source>
        <dbReference type="SAM" id="MobiDB-lite"/>
    </source>
</evidence>
<dbReference type="OrthoDB" id="3766353at2759"/>
<dbReference type="Proteomes" id="UP001140513">
    <property type="component" value="Unassembled WGS sequence"/>
</dbReference>
<feature type="region of interest" description="Disordered" evidence="1">
    <location>
        <begin position="327"/>
        <end position="363"/>
    </location>
</feature>
<organism evidence="2 3">
    <name type="scientific">Didymosphaeria variabile</name>
    <dbReference type="NCBI Taxonomy" id="1932322"/>
    <lineage>
        <taxon>Eukaryota</taxon>
        <taxon>Fungi</taxon>
        <taxon>Dikarya</taxon>
        <taxon>Ascomycota</taxon>
        <taxon>Pezizomycotina</taxon>
        <taxon>Dothideomycetes</taxon>
        <taxon>Pleosporomycetidae</taxon>
        <taxon>Pleosporales</taxon>
        <taxon>Massarineae</taxon>
        <taxon>Didymosphaeriaceae</taxon>
        <taxon>Didymosphaeria</taxon>
    </lineage>
</organism>
<dbReference type="GeneID" id="80904059"/>
<proteinExistence type="predicted"/>
<dbReference type="RefSeq" id="XP_056076172.1">
    <property type="nucleotide sequence ID" value="XM_056209350.1"/>
</dbReference>
<dbReference type="EMBL" id="JAPEUX010000001">
    <property type="protein sequence ID" value="KAJ4359970.1"/>
    <property type="molecule type" value="Genomic_DNA"/>
</dbReference>
<feature type="compositionally biased region" description="Basic and acidic residues" evidence="1">
    <location>
        <begin position="24"/>
        <end position="35"/>
    </location>
</feature>